<dbReference type="AlphaFoldDB" id="A0A6L3YZU2"/>
<proteinExistence type="predicted"/>
<gene>
    <name evidence="1" type="ORF">F9L04_23000</name>
</gene>
<evidence type="ECO:0000313" key="1">
    <source>
        <dbReference type="EMBL" id="KAB2762014.1"/>
    </source>
</evidence>
<comment type="caution">
    <text evidence="1">The sequence shown here is derived from an EMBL/GenBank/DDBJ whole genome shotgun (WGS) entry which is preliminary data.</text>
</comment>
<protein>
    <submittedName>
        <fullName evidence="1">Gene transfer agent family protein</fullName>
    </submittedName>
</protein>
<dbReference type="Pfam" id="PF11836">
    <property type="entry name" value="Phage_TAC_11"/>
    <property type="match status" value="1"/>
</dbReference>
<dbReference type="Proteomes" id="UP000481876">
    <property type="component" value="Unassembled WGS sequence"/>
</dbReference>
<reference evidence="1 2" key="1">
    <citation type="submission" date="2019-09" db="EMBL/GenBank/DDBJ databases">
        <title>Taxonomic organization of the family Brucellaceae based on a phylogenomic approach.</title>
        <authorList>
            <person name="Leclercq S."/>
            <person name="Cloeckaert A."/>
            <person name="Zygmunt M.S."/>
        </authorList>
    </citation>
    <scope>NUCLEOTIDE SEQUENCE [LARGE SCALE GENOMIC DNA]</scope>
    <source>
        <strain evidence="1 2">LMG 3313</strain>
    </source>
</reference>
<accession>A0A6L3YZU2</accession>
<evidence type="ECO:0000313" key="2">
    <source>
        <dbReference type="Proteomes" id="UP000481876"/>
    </source>
</evidence>
<sequence>MTEVPFSQVTQPFGDADYVFALSWAGAQEWEDKTGRSLFQTFNAMVTHQDGLVSDVREIIRIALIGGGLAPTEALKLVRRYVENRPLAETIPIALTAVEAFLFGTDGEKPEKPATDE</sequence>
<dbReference type="EMBL" id="WBWS01000033">
    <property type="protein sequence ID" value="KAB2762014.1"/>
    <property type="molecule type" value="Genomic_DNA"/>
</dbReference>
<dbReference type="InterPro" id="IPR021791">
    <property type="entry name" value="Phage_TAC_11"/>
</dbReference>
<organism evidence="1 2">
    <name type="scientific">Brucella anthropi</name>
    <name type="common">Ochrobactrum anthropi</name>
    <dbReference type="NCBI Taxonomy" id="529"/>
    <lineage>
        <taxon>Bacteria</taxon>
        <taxon>Pseudomonadati</taxon>
        <taxon>Pseudomonadota</taxon>
        <taxon>Alphaproteobacteria</taxon>
        <taxon>Hyphomicrobiales</taxon>
        <taxon>Brucellaceae</taxon>
        <taxon>Brucella/Ochrobactrum group</taxon>
        <taxon>Brucella</taxon>
    </lineage>
</organism>
<name>A0A6L3YZU2_BRUAN</name>